<dbReference type="EMBL" id="CP035107">
    <property type="protein sequence ID" value="QAR30033.1"/>
    <property type="molecule type" value="Genomic_DNA"/>
</dbReference>
<dbReference type="InterPro" id="IPR029045">
    <property type="entry name" value="ClpP/crotonase-like_dom_sf"/>
</dbReference>
<dbReference type="OrthoDB" id="9775794at2"/>
<dbReference type="CDD" id="cd06558">
    <property type="entry name" value="crotonase-like"/>
    <property type="match status" value="1"/>
</dbReference>
<name>A0A410JPC4_ORNRH</name>
<dbReference type="Proteomes" id="UP000287701">
    <property type="component" value="Chromosome"/>
</dbReference>
<organism evidence="4 5">
    <name type="scientific">Ornithobacterium rhinotracheale</name>
    <dbReference type="NCBI Taxonomy" id="28251"/>
    <lineage>
        <taxon>Bacteria</taxon>
        <taxon>Pseudomonadati</taxon>
        <taxon>Bacteroidota</taxon>
        <taxon>Flavobacteriia</taxon>
        <taxon>Flavobacteriales</taxon>
        <taxon>Weeksellaceae</taxon>
        <taxon>Ornithobacterium</taxon>
    </lineage>
</organism>
<dbReference type="PROSITE" id="PS00166">
    <property type="entry name" value="ENOYL_COA_HYDRATASE"/>
    <property type="match status" value="1"/>
</dbReference>
<accession>A0A410JPC4</accession>
<evidence type="ECO:0000256" key="3">
    <source>
        <dbReference type="RuleBase" id="RU003707"/>
    </source>
</evidence>
<dbReference type="PANTHER" id="PTHR11941:SF54">
    <property type="entry name" value="ENOYL-COA HYDRATASE, MITOCHONDRIAL"/>
    <property type="match status" value="1"/>
</dbReference>
<dbReference type="InterPro" id="IPR001753">
    <property type="entry name" value="Enoyl-CoA_hydra/iso"/>
</dbReference>
<dbReference type="InterPro" id="IPR014748">
    <property type="entry name" value="Enoyl-CoA_hydra_C"/>
</dbReference>
<keyword evidence="2" id="KW-0456">Lyase</keyword>
<comment type="similarity">
    <text evidence="1 3">Belongs to the enoyl-CoA hydratase/isomerase family.</text>
</comment>
<gene>
    <name evidence="4" type="ORF">EQP59_00995</name>
</gene>
<dbReference type="RefSeq" id="WP_128500544.1">
    <property type="nucleotide sequence ID" value="NZ_CP035107.1"/>
</dbReference>
<proteinExistence type="inferred from homology"/>
<dbReference type="SUPFAM" id="SSF52096">
    <property type="entry name" value="ClpP/crotonase"/>
    <property type="match status" value="1"/>
</dbReference>
<dbReference type="Gene3D" id="1.10.12.10">
    <property type="entry name" value="Lyase 2-enoyl-coa Hydratase, Chain A, domain 2"/>
    <property type="match status" value="1"/>
</dbReference>
<reference evidence="4 5" key="1">
    <citation type="submission" date="2019-01" db="EMBL/GenBank/DDBJ databases">
        <title>Whole Genome of Ornithobacterium rhinotracheale FARPER-174b.</title>
        <authorList>
            <person name="Tataje-Lavanda L.A."/>
            <person name="Montalvan A."/>
            <person name="Montesinos R."/>
            <person name="Zimic M."/>
            <person name="Fernandez-Sanchez M."/>
            <person name="Fernandez-Diaz M."/>
        </authorList>
    </citation>
    <scope>NUCLEOTIDE SEQUENCE [LARGE SCALE GENOMIC DNA]</scope>
    <source>
        <strain evidence="4 5">FARPER-174b</strain>
    </source>
</reference>
<evidence type="ECO:0000313" key="4">
    <source>
        <dbReference type="EMBL" id="QAR30033.1"/>
    </source>
</evidence>
<dbReference type="InterPro" id="IPR018376">
    <property type="entry name" value="Enoyl-CoA_hyd/isom_CS"/>
</dbReference>
<evidence type="ECO:0000313" key="5">
    <source>
        <dbReference type="Proteomes" id="UP000287701"/>
    </source>
</evidence>
<dbReference type="GO" id="GO:0016829">
    <property type="term" value="F:lyase activity"/>
    <property type="evidence" value="ECO:0007669"/>
    <property type="project" value="UniProtKB-KW"/>
</dbReference>
<dbReference type="Pfam" id="PF00378">
    <property type="entry name" value="ECH_1"/>
    <property type="match status" value="1"/>
</dbReference>
<evidence type="ECO:0000256" key="1">
    <source>
        <dbReference type="ARBA" id="ARBA00005254"/>
    </source>
</evidence>
<sequence>MELKNLILKREGKIAIVYINRPHLLNALDAATIEEFGHLVYDLENDESVRAIIITGAGDESFASGADIKEFKSFNKPRGENLSRRGQEVLFNRLARLSKPTIAAINGHALGGGFDLALACHMRIASEKANMGFPEVSLGLIPAYGGTQRLPILIGKARALEFILTGKQFPMQKAKEWGLLYDVVPPEELMERAIALAQTFCDNSATATAAAIAAINAAFTPYGQEVEVKLFGSLFDTEDFEEGTSAFLEKRKPNFK</sequence>
<protein>
    <submittedName>
        <fullName evidence="4">Enoyl-CoA hydratase</fullName>
    </submittedName>
</protein>
<dbReference type="Gene3D" id="3.90.226.10">
    <property type="entry name" value="2-enoyl-CoA Hydratase, Chain A, domain 1"/>
    <property type="match status" value="1"/>
</dbReference>
<dbReference type="AlphaFoldDB" id="A0A410JPC4"/>
<dbReference type="PANTHER" id="PTHR11941">
    <property type="entry name" value="ENOYL-COA HYDRATASE-RELATED"/>
    <property type="match status" value="1"/>
</dbReference>
<dbReference type="FunFam" id="3.90.226.10:FF:000009">
    <property type="entry name" value="Carnitinyl-CoA dehydratase"/>
    <property type="match status" value="1"/>
</dbReference>
<dbReference type="GO" id="GO:0006635">
    <property type="term" value="P:fatty acid beta-oxidation"/>
    <property type="evidence" value="ECO:0007669"/>
    <property type="project" value="TreeGrafter"/>
</dbReference>
<evidence type="ECO:0000256" key="2">
    <source>
        <dbReference type="ARBA" id="ARBA00023239"/>
    </source>
</evidence>